<evidence type="ECO:0000256" key="3">
    <source>
        <dbReference type="ARBA" id="ARBA00023163"/>
    </source>
</evidence>
<dbReference type="Pfam" id="PF02311">
    <property type="entry name" value="AraC_binding"/>
    <property type="match status" value="1"/>
</dbReference>
<dbReference type="InterPro" id="IPR003313">
    <property type="entry name" value="AraC-bd"/>
</dbReference>
<dbReference type="SUPFAM" id="SSF51215">
    <property type="entry name" value="Regulatory protein AraC"/>
    <property type="match status" value="1"/>
</dbReference>
<dbReference type="Gene3D" id="2.60.120.10">
    <property type="entry name" value="Jelly Rolls"/>
    <property type="match status" value="1"/>
</dbReference>
<dbReference type="SUPFAM" id="SSF46689">
    <property type="entry name" value="Homeodomain-like"/>
    <property type="match status" value="2"/>
</dbReference>
<proteinExistence type="predicted"/>
<gene>
    <name evidence="5" type="ORF">IDH45_16015</name>
</gene>
<dbReference type="Gene3D" id="1.10.10.60">
    <property type="entry name" value="Homeodomain-like"/>
    <property type="match status" value="2"/>
</dbReference>
<accession>A0A927CCU6</accession>
<dbReference type="InterPro" id="IPR014710">
    <property type="entry name" value="RmlC-like_jellyroll"/>
</dbReference>
<dbReference type="Proteomes" id="UP000639396">
    <property type="component" value="Unassembled WGS sequence"/>
</dbReference>
<keyword evidence="2" id="KW-0238">DNA-binding</keyword>
<dbReference type="RefSeq" id="WP_190929130.1">
    <property type="nucleotide sequence ID" value="NZ_JACXJA010000020.1"/>
</dbReference>
<protein>
    <submittedName>
        <fullName evidence="5">Helix-turn-helix transcriptional regulator</fullName>
    </submittedName>
</protein>
<dbReference type="PROSITE" id="PS01124">
    <property type="entry name" value="HTH_ARAC_FAMILY_2"/>
    <property type="match status" value="1"/>
</dbReference>
<dbReference type="EMBL" id="JACXJA010000020">
    <property type="protein sequence ID" value="MBD2863500.1"/>
    <property type="molecule type" value="Genomic_DNA"/>
</dbReference>
<feature type="domain" description="HTH araC/xylS-type" evidence="4">
    <location>
        <begin position="193"/>
        <end position="291"/>
    </location>
</feature>
<dbReference type="PROSITE" id="PS00041">
    <property type="entry name" value="HTH_ARAC_FAMILY_1"/>
    <property type="match status" value="1"/>
</dbReference>
<keyword evidence="1" id="KW-0805">Transcription regulation</keyword>
<dbReference type="InterPro" id="IPR018060">
    <property type="entry name" value="HTH_AraC"/>
</dbReference>
<dbReference type="GO" id="GO:0003700">
    <property type="term" value="F:DNA-binding transcription factor activity"/>
    <property type="evidence" value="ECO:0007669"/>
    <property type="project" value="InterPro"/>
</dbReference>
<dbReference type="PANTHER" id="PTHR43280:SF2">
    <property type="entry name" value="HTH-TYPE TRANSCRIPTIONAL REGULATOR EXSA"/>
    <property type="match status" value="1"/>
</dbReference>
<evidence type="ECO:0000256" key="2">
    <source>
        <dbReference type="ARBA" id="ARBA00023125"/>
    </source>
</evidence>
<keyword evidence="3" id="KW-0804">Transcription</keyword>
<evidence type="ECO:0000313" key="5">
    <source>
        <dbReference type="EMBL" id="MBD2863500.1"/>
    </source>
</evidence>
<organism evidence="5 6">
    <name type="scientific">Paenibacillus oceani</name>
    <dbReference type="NCBI Taxonomy" id="2772510"/>
    <lineage>
        <taxon>Bacteria</taxon>
        <taxon>Bacillati</taxon>
        <taxon>Bacillota</taxon>
        <taxon>Bacilli</taxon>
        <taxon>Bacillales</taxon>
        <taxon>Paenibacillaceae</taxon>
        <taxon>Paenibacillus</taxon>
    </lineage>
</organism>
<evidence type="ECO:0000256" key="1">
    <source>
        <dbReference type="ARBA" id="ARBA00023015"/>
    </source>
</evidence>
<evidence type="ECO:0000313" key="6">
    <source>
        <dbReference type="Proteomes" id="UP000639396"/>
    </source>
</evidence>
<dbReference type="GO" id="GO:0043565">
    <property type="term" value="F:sequence-specific DNA binding"/>
    <property type="evidence" value="ECO:0007669"/>
    <property type="project" value="InterPro"/>
</dbReference>
<dbReference type="SMART" id="SM00342">
    <property type="entry name" value="HTH_ARAC"/>
    <property type="match status" value="1"/>
</dbReference>
<keyword evidence="6" id="KW-1185">Reference proteome</keyword>
<name>A0A927CCU6_9BACL</name>
<dbReference type="InterPro" id="IPR009057">
    <property type="entry name" value="Homeodomain-like_sf"/>
</dbReference>
<dbReference type="InterPro" id="IPR037923">
    <property type="entry name" value="HTH-like"/>
</dbReference>
<dbReference type="AlphaFoldDB" id="A0A927CCU6"/>
<sequence>MALYPWYEDVSTVSDSEEQQLAFVISKNSIKRFYPLHHHDCMELSFVVEGYGYENVNGKSHLLQPGTVSILLPHHIHEFQNNSKVPMQLYCCMFDMNLLFGSSFDSVVGRYVLKTGTLLPSHYKLNSSQTSDVKRILDELLEEYNGLEFGKYTLIRGKLIEMLIVILRTRLPYELNHNDPQLISDLNATGKIVEIVQYLHLNYRKSINLKALSTEFGLSIPYISRLFKEQTSQNFIDYLHALRIKRALSLLAMTNMSILEISIDAGFEHISTFSRVFRETIGIPASEYRDLKRQSIRDWINDTTIGASE</sequence>
<comment type="caution">
    <text evidence="5">The sequence shown here is derived from an EMBL/GenBank/DDBJ whole genome shotgun (WGS) entry which is preliminary data.</text>
</comment>
<dbReference type="PANTHER" id="PTHR43280">
    <property type="entry name" value="ARAC-FAMILY TRANSCRIPTIONAL REGULATOR"/>
    <property type="match status" value="1"/>
</dbReference>
<dbReference type="Pfam" id="PF12833">
    <property type="entry name" value="HTH_18"/>
    <property type="match status" value="1"/>
</dbReference>
<evidence type="ECO:0000259" key="4">
    <source>
        <dbReference type="PROSITE" id="PS01124"/>
    </source>
</evidence>
<reference evidence="5" key="1">
    <citation type="submission" date="2020-09" db="EMBL/GenBank/DDBJ databases">
        <title>A novel bacterium of genus Paenibacillus, isolated from South China Sea.</title>
        <authorList>
            <person name="Huang H."/>
            <person name="Mo K."/>
            <person name="Hu Y."/>
        </authorList>
    </citation>
    <scope>NUCLEOTIDE SEQUENCE</scope>
    <source>
        <strain evidence="5">IB182363</strain>
    </source>
</reference>
<dbReference type="InterPro" id="IPR018062">
    <property type="entry name" value="HTH_AraC-typ_CS"/>
</dbReference>